<keyword evidence="3" id="KW-1185">Reference proteome</keyword>
<organism evidence="2 3">
    <name type="scientific">Striga asiatica</name>
    <name type="common">Asiatic witchweed</name>
    <name type="synonym">Buchnera asiatica</name>
    <dbReference type="NCBI Taxonomy" id="4170"/>
    <lineage>
        <taxon>Eukaryota</taxon>
        <taxon>Viridiplantae</taxon>
        <taxon>Streptophyta</taxon>
        <taxon>Embryophyta</taxon>
        <taxon>Tracheophyta</taxon>
        <taxon>Spermatophyta</taxon>
        <taxon>Magnoliopsida</taxon>
        <taxon>eudicotyledons</taxon>
        <taxon>Gunneridae</taxon>
        <taxon>Pentapetalae</taxon>
        <taxon>asterids</taxon>
        <taxon>lamiids</taxon>
        <taxon>Lamiales</taxon>
        <taxon>Orobanchaceae</taxon>
        <taxon>Buchnereae</taxon>
        <taxon>Striga</taxon>
    </lineage>
</organism>
<dbReference type="AlphaFoldDB" id="A0A5A7QDP5"/>
<proteinExistence type="predicted"/>
<feature type="region of interest" description="Disordered" evidence="1">
    <location>
        <begin position="1"/>
        <end position="26"/>
    </location>
</feature>
<protein>
    <submittedName>
        <fullName evidence="2">Lipoyl synthase</fullName>
    </submittedName>
</protein>
<reference evidence="3" key="1">
    <citation type="journal article" date="2019" name="Curr. Biol.">
        <title>Genome Sequence of Striga asiatica Provides Insight into the Evolution of Plant Parasitism.</title>
        <authorList>
            <person name="Yoshida S."/>
            <person name="Kim S."/>
            <person name="Wafula E.K."/>
            <person name="Tanskanen J."/>
            <person name="Kim Y.M."/>
            <person name="Honaas L."/>
            <person name="Yang Z."/>
            <person name="Spallek T."/>
            <person name="Conn C.E."/>
            <person name="Ichihashi Y."/>
            <person name="Cheong K."/>
            <person name="Cui S."/>
            <person name="Der J.P."/>
            <person name="Gundlach H."/>
            <person name="Jiao Y."/>
            <person name="Hori C."/>
            <person name="Ishida J.K."/>
            <person name="Kasahara H."/>
            <person name="Kiba T."/>
            <person name="Kim M.S."/>
            <person name="Koo N."/>
            <person name="Laohavisit A."/>
            <person name="Lee Y.H."/>
            <person name="Lumba S."/>
            <person name="McCourt P."/>
            <person name="Mortimer J.C."/>
            <person name="Mutuku J.M."/>
            <person name="Nomura T."/>
            <person name="Sasaki-Sekimoto Y."/>
            <person name="Seto Y."/>
            <person name="Wang Y."/>
            <person name="Wakatake T."/>
            <person name="Sakakibara H."/>
            <person name="Demura T."/>
            <person name="Yamaguchi S."/>
            <person name="Yoneyama K."/>
            <person name="Manabe R.I."/>
            <person name="Nelson D.C."/>
            <person name="Schulman A.H."/>
            <person name="Timko M.P."/>
            <person name="dePamphilis C.W."/>
            <person name="Choi D."/>
            <person name="Shirasu K."/>
        </authorList>
    </citation>
    <scope>NUCLEOTIDE SEQUENCE [LARGE SCALE GENOMIC DNA]</scope>
    <source>
        <strain evidence="3">cv. UVA1</strain>
    </source>
</reference>
<evidence type="ECO:0000313" key="3">
    <source>
        <dbReference type="Proteomes" id="UP000325081"/>
    </source>
</evidence>
<comment type="caution">
    <text evidence="2">The sequence shown here is derived from an EMBL/GenBank/DDBJ whole genome shotgun (WGS) entry which is preliminary data.</text>
</comment>
<dbReference type="Proteomes" id="UP000325081">
    <property type="component" value="Unassembled WGS sequence"/>
</dbReference>
<gene>
    <name evidence="2" type="ORF">STAS_18848</name>
</gene>
<evidence type="ECO:0000256" key="1">
    <source>
        <dbReference type="SAM" id="MobiDB-lite"/>
    </source>
</evidence>
<accession>A0A5A7QDP5</accession>
<dbReference type="EMBL" id="BKCP01006283">
    <property type="protein sequence ID" value="GER42071.1"/>
    <property type="molecule type" value="Genomic_DNA"/>
</dbReference>
<name>A0A5A7QDP5_STRAF</name>
<evidence type="ECO:0000313" key="2">
    <source>
        <dbReference type="EMBL" id="GER42071.1"/>
    </source>
</evidence>
<sequence length="164" mass="18975">MRSLSNTTKSSKKTRRTTKSSRKTRRSSVFPLLSVLNTTTFSRKTKSISVFKRLSYCTNPPANGDSKPIQSATTRRRDSTSNLMFLVRYMHGEELDYSVITFENNKNINSFRLLLDDDDDLPHNLLSVIRDENFYTFCQFLHYPVLGSCDSYIWGARRTTYSSI</sequence>
<feature type="compositionally biased region" description="Basic residues" evidence="1">
    <location>
        <begin position="10"/>
        <end position="26"/>
    </location>
</feature>